<dbReference type="Proteomes" id="UP000265882">
    <property type="component" value="Unassembled WGS sequence"/>
</dbReference>
<organism evidence="1 2">
    <name type="scientific">Abyssobacteria bacterium (strain SURF_5)</name>
    <dbReference type="NCBI Taxonomy" id="2093360"/>
    <lineage>
        <taxon>Bacteria</taxon>
        <taxon>Pseudomonadati</taxon>
        <taxon>Candidatus Hydrogenedentota</taxon>
        <taxon>Candidatus Abyssobacteria</taxon>
    </lineage>
</organism>
<dbReference type="AlphaFoldDB" id="A0A3A4N2B2"/>
<name>A0A3A4N2B2_ABYX5</name>
<evidence type="ECO:0000313" key="2">
    <source>
        <dbReference type="Proteomes" id="UP000265882"/>
    </source>
</evidence>
<proteinExistence type="predicted"/>
<dbReference type="InterPro" id="IPR035965">
    <property type="entry name" value="PAS-like_dom_sf"/>
</dbReference>
<dbReference type="Pfam" id="PF13596">
    <property type="entry name" value="PAS_10"/>
    <property type="match status" value="1"/>
</dbReference>
<accession>A0A3A4N2B2</accession>
<dbReference type="EMBL" id="QZKU01000128">
    <property type="protein sequence ID" value="RJP16108.1"/>
    <property type="molecule type" value="Genomic_DNA"/>
</dbReference>
<comment type="caution">
    <text evidence="1">The sequence shown here is derived from an EMBL/GenBank/DDBJ whole genome shotgun (WGS) entry which is preliminary data.</text>
</comment>
<protein>
    <recommendedName>
        <fullName evidence="3">PAS domain-containing protein</fullName>
    </recommendedName>
</protein>
<evidence type="ECO:0000313" key="1">
    <source>
        <dbReference type="EMBL" id="RJP16108.1"/>
    </source>
</evidence>
<gene>
    <name evidence="1" type="ORF">C4520_19020</name>
</gene>
<dbReference type="Gene3D" id="3.30.450.20">
    <property type="entry name" value="PAS domain"/>
    <property type="match status" value="1"/>
</dbReference>
<reference evidence="1 2" key="1">
    <citation type="journal article" date="2017" name="ISME J.">
        <title>Energy and carbon metabolisms in a deep terrestrial subsurface fluid microbial community.</title>
        <authorList>
            <person name="Momper L."/>
            <person name="Jungbluth S.P."/>
            <person name="Lee M.D."/>
            <person name="Amend J.P."/>
        </authorList>
    </citation>
    <scope>NUCLEOTIDE SEQUENCE [LARGE SCALE GENOMIC DNA]</scope>
    <source>
        <strain evidence="1">SURF_5</strain>
    </source>
</reference>
<dbReference type="SUPFAM" id="SSF55785">
    <property type="entry name" value="PYP-like sensor domain (PAS domain)"/>
    <property type="match status" value="1"/>
</dbReference>
<sequence>MIENLTHEQIEGIMDALPFQLVFIDERDRIQYWNEFKGRMVAANIDNLGKDVRTCHKQKSLPKLEKILSDFKSGKRDEAEFWVPLEHCDMRALNRFFAIRDKSGRYLGTMEYLLNFTYIEKIAKDKKDAEHAQS</sequence>
<evidence type="ECO:0008006" key="3">
    <source>
        <dbReference type="Google" id="ProtNLM"/>
    </source>
</evidence>